<reference evidence="2 3" key="1">
    <citation type="submission" date="2016-03" db="EMBL/GenBank/DDBJ databases">
        <title>Cyphomyrmex costatus WGS genome.</title>
        <authorList>
            <person name="Nygaard S."/>
            <person name="Hu H."/>
            <person name="Boomsma J."/>
            <person name="Zhang G."/>
        </authorList>
    </citation>
    <scope>NUCLEOTIDE SEQUENCE [LARGE SCALE GENOMIC DNA]</scope>
    <source>
        <strain evidence="2">MS0001</strain>
        <tissue evidence="2">Whole body</tissue>
    </source>
</reference>
<evidence type="ECO:0000256" key="1">
    <source>
        <dbReference type="SAM" id="MobiDB-lite"/>
    </source>
</evidence>
<keyword evidence="3" id="KW-1185">Reference proteome</keyword>
<feature type="region of interest" description="Disordered" evidence="1">
    <location>
        <begin position="162"/>
        <end position="181"/>
    </location>
</feature>
<evidence type="ECO:0000313" key="2">
    <source>
        <dbReference type="EMBL" id="KYM95580.1"/>
    </source>
</evidence>
<accession>A0A195C4P2</accession>
<gene>
    <name evidence="2" type="ORF">ALC62_13695</name>
</gene>
<dbReference type="EMBL" id="KQ978287">
    <property type="protein sequence ID" value="KYM95580.1"/>
    <property type="molecule type" value="Genomic_DNA"/>
</dbReference>
<sequence>MHRLRQEEKKKEEKSFICQPFDADRTHAVLRPEAPSPGTLIPVSRRVQRQVYTENTSQCLPLGEYQTEKSSRVSLDGVVEGDPVACGRLCGRTRTIPGTDSIRFDPISDNGNETTRVFPPRVIFDRKRPVLCDKCQFSLVSEARRHRDIIEISSSAFRVRSDTRSTPAVETPTAHLCSSPR</sequence>
<protein>
    <submittedName>
        <fullName evidence="2">Uncharacterized protein</fullName>
    </submittedName>
</protein>
<dbReference type="Proteomes" id="UP000078542">
    <property type="component" value="Unassembled WGS sequence"/>
</dbReference>
<name>A0A195C4P2_9HYME</name>
<evidence type="ECO:0000313" key="3">
    <source>
        <dbReference type="Proteomes" id="UP000078542"/>
    </source>
</evidence>
<dbReference type="AlphaFoldDB" id="A0A195C4P2"/>
<proteinExistence type="predicted"/>
<organism evidence="2 3">
    <name type="scientific">Cyphomyrmex costatus</name>
    <dbReference type="NCBI Taxonomy" id="456900"/>
    <lineage>
        <taxon>Eukaryota</taxon>
        <taxon>Metazoa</taxon>
        <taxon>Ecdysozoa</taxon>
        <taxon>Arthropoda</taxon>
        <taxon>Hexapoda</taxon>
        <taxon>Insecta</taxon>
        <taxon>Pterygota</taxon>
        <taxon>Neoptera</taxon>
        <taxon>Endopterygota</taxon>
        <taxon>Hymenoptera</taxon>
        <taxon>Apocrita</taxon>
        <taxon>Aculeata</taxon>
        <taxon>Formicoidea</taxon>
        <taxon>Formicidae</taxon>
        <taxon>Myrmicinae</taxon>
        <taxon>Cyphomyrmex</taxon>
    </lineage>
</organism>